<name>A0A1L7N0V6_9CAUD</name>
<accession>A0A1L7N0V6</accession>
<sequence>MADYTGIATQLRVKKTAPQHLLDFLDYLYWIKEELTDPPPPRNQAQEDLNKAVSTIHSMLVSCSSYFDTWRWRVKEDKGDFWLYESRASTSRPSEKLFIMLLNGIRENLVLEEGDILLRSIFEDGSREAVIYFSNDAFHEGEGFVFDTDHGYVTDSRHPYHHAVSAEEEKSWDAMKRQPDVDFGLPWKYEELRALVSEEKKKRDDSWHPWG</sequence>
<organism evidence="1 2">
    <name type="scientific">Ralstonia phage RP12</name>
    <dbReference type="NCBI Taxonomy" id="1923889"/>
    <lineage>
        <taxon>Viruses</taxon>
        <taxon>Duplodnaviria</taxon>
        <taxon>Heunggongvirae</taxon>
        <taxon>Uroviricota</taxon>
        <taxon>Caudoviricetes</taxon>
        <taxon>Chimalliviridae</taxon>
        <taxon>Ripduovirus</taxon>
        <taxon>Ripduovirus RP12</taxon>
    </lineage>
</organism>
<dbReference type="GeneID" id="40074520"/>
<protein>
    <submittedName>
        <fullName evidence="1">Uncharacterized protein</fullName>
    </submittedName>
</protein>
<dbReference type="RefSeq" id="YP_009598818.1">
    <property type="nucleotide sequence ID" value="NC_041911.1"/>
</dbReference>
<evidence type="ECO:0000313" key="2">
    <source>
        <dbReference type="Proteomes" id="UP000222831"/>
    </source>
</evidence>
<dbReference type="Proteomes" id="UP000222831">
    <property type="component" value="Segment"/>
</dbReference>
<dbReference type="EMBL" id="AP017924">
    <property type="protein sequence ID" value="BAW19099.1"/>
    <property type="molecule type" value="Genomic_DNA"/>
</dbReference>
<dbReference type="KEGG" id="vg:40074520"/>
<reference evidence="1 2" key="1">
    <citation type="submission" date="2016-12" db="EMBL/GenBank/DDBJ databases">
        <title>Characterization of two jumbo phages RP12 and RP31 infecting the phytopathogen Ralstonia solanacearum.</title>
        <authorList>
            <person name="Kawasaki T."/>
            <person name="Yoshikawa G."/>
            <person name="Ogata H."/>
            <person name="Yamada T."/>
        </authorList>
    </citation>
    <scope>NUCLEOTIDE SEQUENCE [LARGE SCALE GENOMIC DNA]</scope>
    <source>
        <strain evidence="1 2">RP12</strain>
    </source>
</reference>
<proteinExistence type="predicted"/>
<dbReference type="OrthoDB" id="36788at10239"/>
<keyword evidence="2" id="KW-1185">Reference proteome</keyword>
<evidence type="ECO:0000313" key="1">
    <source>
        <dbReference type="EMBL" id="BAW19099.1"/>
    </source>
</evidence>